<dbReference type="GO" id="GO:0005886">
    <property type="term" value="C:plasma membrane"/>
    <property type="evidence" value="ECO:0007669"/>
    <property type="project" value="UniProtKB-SubCell"/>
</dbReference>
<feature type="domain" description="Ketosynthase family 3 (KS3)" evidence="14">
    <location>
        <begin position="7"/>
        <end position="382"/>
    </location>
</feature>
<comment type="caution">
    <text evidence="15">The sequence shown here is derived from an EMBL/GenBank/DDBJ whole genome shotgun (WGS) entry which is preliminary data.</text>
</comment>
<evidence type="ECO:0000256" key="7">
    <source>
        <dbReference type="ARBA" id="ARBA00022692"/>
    </source>
</evidence>
<evidence type="ECO:0000256" key="8">
    <source>
        <dbReference type="ARBA" id="ARBA00022989"/>
    </source>
</evidence>
<dbReference type="OrthoDB" id="9808669at2"/>
<evidence type="ECO:0000256" key="13">
    <source>
        <dbReference type="RuleBase" id="RU003694"/>
    </source>
</evidence>
<keyword evidence="7" id="KW-0812">Transmembrane</keyword>
<protein>
    <recommendedName>
        <fullName evidence="11">Nodulation protein E</fullName>
    </recommendedName>
    <alternativeName>
        <fullName evidence="12">Host-specificity of nodulation protein B</fullName>
    </alternativeName>
</protein>
<evidence type="ECO:0000256" key="3">
    <source>
        <dbReference type="ARBA" id="ARBA00022458"/>
    </source>
</evidence>
<evidence type="ECO:0000256" key="2">
    <source>
        <dbReference type="ARBA" id="ARBA00008467"/>
    </source>
</evidence>
<evidence type="ECO:0000256" key="10">
    <source>
        <dbReference type="ARBA" id="ARBA00037576"/>
    </source>
</evidence>
<dbReference type="PANTHER" id="PTHR11712">
    <property type="entry name" value="POLYKETIDE SYNTHASE-RELATED"/>
    <property type="match status" value="1"/>
</dbReference>
<evidence type="ECO:0000256" key="11">
    <source>
        <dbReference type="ARBA" id="ARBA00039445"/>
    </source>
</evidence>
<evidence type="ECO:0000256" key="4">
    <source>
        <dbReference type="ARBA" id="ARBA00022475"/>
    </source>
</evidence>
<comment type="subcellular location">
    <subcellularLocation>
        <location evidence="1">Cell inner membrane</location>
    </subcellularLocation>
</comment>
<comment type="function">
    <text evidence="10">Proposed to synthesize NOD factor fatty acyl chain. Involved in the synthesis of a highly unsaturated fatty acid moiety, which forms part of a lipo-oligosaccharide that is responsible for host specificity.</text>
</comment>
<dbReference type="Pfam" id="PF02801">
    <property type="entry name" value="Ketoacyl-synt_C"/>
    <property type="match status" value="1"/>
</dbReference>
<dbReference type="InterPro" id="IPR014030">
    <property type="entry name" value="Ketoacyl_synth_N"/>
</dbReference>
<comment type="similarity">
    <text evidence="2 13">Belongs to the thiolase-like superfamily. Beta-ketoacyl-ACP synthases family.</text>
</comment>
<dbReference type="GO" id="GO:0006633">
    <property type="term" value="P:fatty acid biosynthetic process"/>
    <property type="evidence" value="ECO:0007669"/>
    <property type="project" value="TreeGrafter"/>
</dbReference>
<evidence type="ECO:0000256" key="1">
    <source>
        <dbReference type="ARBA" id="ARBA00004533"/>
    </source>
</evidence>
<dbReference type="InterPro" id="IPR016039">
    <property type="entry name" value="Thiolase-like"/>
</dbReference>
<dbReference type="InterPro" id="IPR014031">
    <property type="entry name" value="Ketoacyl_synth_C"/>
</dbReference>
<evidence type="ECO:0000259" key="14">
    <source>
        <dbReference type="PROSITE" id="PS52004"/>
    </source>
</evidence>
<proteinExistence type="inferred from homology"/>
<dbReference type="GO" id="GO:0004315">
    <property type="term" value="F:3-oxoacyl-[acyl-carrier-protein] synthase activity"/>
    <property type="evidence" value="ECO:0007669"/>
    <property type="project" value="TreeGrafter"/>
</dbReference>
<dbReference type="Pfam" id="PF00109">
    <property type="entry name" value="ketoacyl-synt"/>
    <property type="match status" value="1"/>
</dbReference>
<reference evidence="15 16" key="1">
    <citation type="submission" date="2018-08" db="EMBL/GenBank/DDBJ databases">
        <title>The draft genome squence of Brumimicrobium sp. N62.</title>
        <authorList>
            <person name="Du Z.-J."/>
            <person name="Luo H.-R."/>
        </authorList>
    </citation>
    <scope>NUCLEOTIDE SEQUENCE [LARGE SCALE GENOMIC DNA]</scope>
    <source>
        <strain evidence="15 16">N62</strain>
    </source>
</reference>
<sequence>MSASSNKISVYVSRGNCLSPMGIDVTENMNGLIQGEIGISKIVDQKLQEDSFYGAIVDKNRLHTSFQELNYVGEYSDLEKMMLITVDKIKSEFKVLFKDDCGLIISTTKGNIDELSSEVDEENYALYGLANKIKNTIGIATEPIVLSNACVSGVMAISVAKRLIQSGSYKHFVIIGADVFSKFVFSGFQSFQAISNQPCKPYDKSRDGITLGEAAAAIFVTKNKSLIDNQPFYELIGDSSINDANHISGPSRTGEGLFKSISNAIKEAETDKIDMISSHGTATNYNDEMEAQAFNRASLQDVPLFSLKSCFGHTLGAAGLLETVIALNFSTRNMIPPSIGYEEHGVTLPLNVSKSFQQKEINVILKTASGFGGSNTAVLFRKGKSNEK</sequence>
<keyword evidence="8" id="KW-1133">Transmembrane helix</keyword>
<dbReference type="Proteomes" id="UP000257127">
    <property type="component" value="Unassembled WGS sequence"/>
</dbReference>
<keyword evidence="3" id="KW-0536">Nodulation</keyword>
<dbReference type="SUPFAM" id="SSF53901">
    <property type="entry name" value="Thiolase-like"/>
    <property type="match status" value="2"/>
</dbReference>
<dbReference type="Gene3D" id="3.40.47.10">
    <property type="match status" value="1"/>
</dbReference>
<keyword evidence="9" id="KW-0472">Membrane</keyword>
<organism evidence="15 16">
    <name type="scientific">Brumimicrobium aurantiacum</name>
    <dbReference type="NCBI Taxonomy" id="1737063"/>
    <lineage>
        <taxon>Bacteria</taxon>
        <taxon>Pseudomonadati</taxon>
        <taxon>Bacteroidota</taxon>
        <taxon>Flavobacteriia</taxon>
        <taxon>Flavobacteriales</taxon>
        <taxon>Crocinitomicaceae</taxon>
        <taxon>Brumimicrobium</taxon>
    </lineage>
</organism>
<dbReference type="PANTHER" id="PTHR11712:SF352">
    <property type="entry name" value="3-OXOACYL-[ACYL-CARRIER-PROTEIN] SYNTHASE"/>
    <property type="match status" value="1"/>
</dbReference>
<evidence type="ECO:0000313" key="16">
    <source>
        <dbReference type="Proteomes" id="UP000257127"/>
    </source>
</evidence>
<accession>A0A3E1EZK6</accession>
<dbReference type="AlphaFoldDB" id="A0A3E1EZK6"/>
<dbReference type="EMBL" id="QURB01000002">
    <property type="protein sequence ID" value="RFC54913.1"/>
    <property type="molecule type" value="Genomic_DNA"/>
</dbReference>
<evidence type="ECO:0000256" key="9">
    <source>
        <dbReference type="ARBA" id="ARBA00023136"/>
    </source>
</evidence>
<dbReference type="InterPro" id="IPR020841">
    <property type="entry name" value="PKS_Beta-ketoAc_synthase_dom"/>
</dbReference>
<keyword evidence="5" id="KW-0997">Cell inner membrane</keyword>
<keyword evidence="16" id="KW-1185">Reference proteome</keyword>
<keyword evidence="6 13" id="KW-0808">Transferase</keyword>
<evidence type="ECO:0000256" key="6">
    <source>
        <dbReference type="ARBA" id="ARBA00022679"/>
    </source>
</evidence>
<evidence type="ECO:0000256" key="5">
    <source>
        <dbReference type="ARBA" id="ARBA00022519"/>
    </source>
</evidence>
<evidence type="ECO:0000256" key="12">
    <source>
        <dbReference type="ARBA" id="ARBA00041756"/>
    </source>
</evidence>
<keyword evidence="4" id="KW-1003">Cell membrane</keyword>
<evidence type="ECO:0000313" key="15">
    <source>
        <dbReference type="EMBL" id="RFC54913.1"/>
    </source>
</evidence>
<dbReference type="PROSITE" id="PS52004">
    <property type="entry name" value="KS3_2"/>
    <property type="match status" value="1"/>
</dbReference>
<gene>
    <name evidence="15" type="ORF">DXU93_03570</name>
</gene>
<name>A0A3E1EZK6_9FLAO</name>
<dbReference type="InterPro" id="IPR000794">
    <property type="entry name" value="Beta-ketoacyl_synthase"/>
</dbReference>